<proteinExistence type="predicted"/>
<gene>
    <name evidence="1" type="ORF">NCTC8261_03785</name>
</gene>
<sequence length="56" mass="6295">MSENKNVQDTHISEQMKALHGALIRVVSALNRPRNDEKLIAEAGDSTRSRAIFDPY</sequence>
<dbReference type="EMBL" id="UGXT01000002">
    <property type="protein sequence ID" value="SUH37488.1"/>
    <property type="molecule type" value="Genomic_DNA"/>
</dbReference>
<dbReference type="Proteomes" id="UP000254712">
    <property type="component" value="Unassembled WGS sequence"/>
</dbReference>
<accession>A0A379WV45</accession>
<organism evidence="1 2">
    <name type="scientific">Salmonella enterica I</name>
    <dbReference type="NCBI Taxonomy" id="59201"/>
    <lineage>
        <taxon>Bacteria</taxon>
        <taxon>Pseudomonadati</taxon>
        <taxon>Pseudomonadota</taxon>
        <taxon>Gammaproteobacteria</taxon>
        <taxon>Enterobacterales</taxon>
        <taxon>Enterobacteriaceae</taxon>
        <taxon>Salmonella</taxon>
    </lineage>
</organism>
<protein>
    <submittedName>
        <fullName evidence="1">Transcriptional regulator, MarR family</fullName>
    </submittedName>
</protein>
<reference evidence="1 2" key="1">
    <citation type="submission" date="2018-06" db="EMBL/GenBank/DDBJ databases">
        <authorList>
            <consortium name="Pathogen Informatics"/>
            <person name="Doyle S."/>
        </authorList>
    </citation>
    <scope>NUCLEOTIDE SEQUENCE [LARGE SCALE GENOMIC DNA]</scope>
    <source>
        <strain evidence="1 2">NCTC8261</strain>
    </source>
</reference>
<evidence type="ECO:0000313" key="2">
    <source>
        <dbReference type="Proteomes" id="UP000254712"/>
    </source>
</evidence>
<name>A0A379WV45_SALET</name>
<dbReference type="AlphaFoldDB" id="A0A379WV45"/>
<evidence type="ECO:0000313" key="1">
    <source>
        <dbReference type="EMBL" id="SUH37488.1"/>
    </source>
</evidence>